<dbReference type="AlphaFoldDB" id="A0AAV9HHR5"/>
<organism evidence="10 11">
    <name type="scientific">Cladorrhinum samala</name>
    <dbReference type="NCBI Taxonomy" id="585594"/>
    <lineage>
        <taxon>Eukaryota</taxon>
        <taxon>Fungi</taxon>
        <taxon>Dikarya</taxon>
        <taxon>Ascomycota</taxon>
        <taxon>Pezizomycotina</taxon>
        <taxon>Sordariomycetes</taxon>
        <taxon>Sordariomycetidae</taxon>
        <taxon>Sordariales</taxon>
        <taxon>Podosporaceae</taxon>
        <taxon>Cladorrhinum</taxon>
    </lineage>
</organism>
<comment type="pathway">
    <text evidence="3">tRNA modification; 5-methoxycarbonylmethyl-2-thiouridine-tRNA biosynthesis.</text>
</comment>
<dbReference type="EMBL" id="MU865017">
    <property type="protein sequence ID" value="KAK4460219.1"/>
    <property type="molecule type" value="Genomic_DNA"/>
</dbReference>
<protein>
    <recommendedName>
        <fullName evidence="5">Elongator complex protein 5</fullName>
    </recommendedName>
</protein>
<proteinExistence type="inferred from homology"/>
<dbReference type="GO" id="GO:0000049">
    <property type="term" value="F:tRNA binding"/>
    <property type="evidence" value="ECO:0007669"/>
    <property type="project" value="TreeGrafter"/>
</dbReference>
<keyword evidence="11" id="KW-1185">Reference proteome</keyword>
<feature type="compositionally biased region" description="Acidic residues" evidence="9">
    <location>
        <begin position="350"/>
        <end position="362"/>
    </location>
</feature>
<reference evidence="10" key="2">
    <citation type="submission" date="2023-06" db="EMBL/GenBank/DDBJ databases">
        <authorList>
            <consortium name="Lawrence Berkeley National Laboratory"/>
            <person name="Mondo S.J."/>
            <person name="Hensen N."/>
            <person name="Bonometti L."/>
            <person name="Westerberg I."/>
            <person name="Brannstrom I.O."/>
            <person name="Guillou S."/>
            <person name="Cros-Aarteil S."/>
            <person name="Calhoun S."/>
            <person name="Haridas S."/>
            <person name="Kuo A."/>
            <person name="Pangilinan J."/>
            <person name="Riley R."/>
            <person name="Labutti K."/>
            <person name="Andreopoulos B."/>
            <person name="Lipzen A."/>
            <person name="Chen C."/>
            <person name="Yanf M."/>
            <person name="Daum C."/>
            <person name="Ng V."/>
            <person name="Clum A."/>
            <person name="Steindorff A."/>
            <person name="Ohm R."/>
            <person name="Martin F."/>
            <person name="Silar P."/>
            <person name="Natvig D."/>
            <person name="Lalanne C."/>
            <person name="Gautier V."/>
            <person name="Ament-Velasquez S.L."/>
            <person name="Kruys A."/>
            <person name="Hutchinson M.I."/>
            <person name="Powell A.J."/>
            <person name="Barry K."/>
            <person name="Miller A.N."/>
            <person name="Grigoriev I.V."/>
            <person name="Debuchy R."/>
            <person name="Gladieux P."/>
            <person name="Thoren M.H."/>
            <person name="Johannesson H."/>
        </authorList>
    </citation>
    <scope>NUCLEOTIDE SEQUENCE</scope>
    <source>
        <strain evidence="10">PSN324</strain>
    </source>
</reference>
<evidence type="ECO:0000256" key="7">
    <source>
        <dbReference type="ARBA" id="ARBA00022694"/>
    </source>
</evidence>
<keyword evidence="7" id="KW-0819">tRNA processing</keyword>
<sequence>MAPSAQAHHRSHSLLLLQKLLNLRDTASPLTFILDTLEQSAAPLVQEFITRAKISKAKTILVSLATVKKPASIDVFIKARGKSLRDLAVEIASHVAPAAAPARLSNPSSTSSSSSSSQPQQKFLILIDNLNPLLSTTPHLLPTFFSSIIPPSTTSLVAVYHTDVPSPRCAQANPYSPSPLTMLTHIATAILRVSSLHHAAETKRANDRSLVPPEWGLNEGREGVLVGLRSNQTQQVTKGGAGIVVDMELRRKSGRVVAEKFILVSPPPPSQQQRQEQRLGSVMLLGDHPIFAATAEEGDGKEEGEGMETSFNLGLTEKQRRDRDGVVLPYFDAQTEVGGGEGGRILYDIGSEDDFDEEEDEI</sequence>
<evidence type="ECO:0000256" key="3">
    <source>
        <dbReference type="ARBA" id="ARBA00005043"/>
    </source>
</evidence>
<dbReference type="PANTHER" id="PTHR15641">
    <property type="entry name" value="ELONGATOR COMPLEX PROTEIN 5"/>
    <property type="match status" value="1"/>
</dbReference>
<evidence type="ECO:0000256" key="1">
    <source>
        <dbReference type="ARBA" id="ARBA00004123"/>
    </source>
</evidence>
<evidence type="ECO:0000313" key="11">
    <source>
        <dbReference type="Proteomes" id="UP001321749"/>
    </source>
</evidence>
<comment type="caution">
    <text evidence="10">The sequence shown here is derived from an EMBL/GenBank/DDBJ whole genome shotgun (WGS) entry which is preliminary data.</text>
</comment>
<dbReference type="GO" id="GO:0002098">
    <property type="term" value="P:tRNA wobble uridine modification"/>
    <property type="evidence" value="ECO:0007669"/>
    <property type="project" value="InterPro"/>
</dbReference>
<evidence type="ECO:0000256" key="4">
    <source>
        <dbReference type="ARBA" id="ARBA00009567"/>
    </source>
</evidence>
<name>A0AAV9HHR5_9PEZI</name>
<dbReference type="Pfam" id="PF10483">
    <property type="entry name" value="Elong_Iki1"/>
    <property type="match status" value="1"/>
</dbReference>
<comment type="subcellular location">
    <subcellularLocation>
        <location evidence="2">Cytoplasm</location>
    </subcellularLocation>
    <subcellularLocation>
        <location evidence="1">Nucleus</location>
    </subcellularLocation>
</comment>
<evidence type="ECO:0000256" key="8">
    <source>
        <dbReference type="ARBA" id="ARBA00023242"/>
    </source>
</evidence>
<comment type="similarity">
    <text evidence="4">Belongs to the ELP5 family.</text>
</comment>
<dbReference type="CDD" id="cd19496">
    <property type="entry name" value="Elp5"/>
    <property type="match status" value="1"/>
</dbReference>
<evidence type="ECO:0000256" key="2">
    <source>
        <dbReference type="ARBA" id="ARBA00004496"/>
    </source>
</evidence>
<dbReference type="Proteomes" id="UP001321749">
    <property type="component" value="Unassembled WGS sequence"/>
</dbReference>
<dbReference type="PANTHER" id="PTHR15641:SF1">
    <property type="entry name" value="ELONGATOR COMPLEX PROTEIN 5"/>
    <property type="match status" value="1"/>
</dbReference>
<feature type="region of interest" description="Disordered" evidence="9">
    <location>
        <begin position="341"/>
        <end position="362"/>
    </location>
</feature>
<evidence type="ECO:0000256" key="5">
    <source>
        <dbReference type="ARBA" id="ARBA00020264"/>
    </source>
</evidence>
<evidence type="ECO:0000256" key="9">
    <source>
        <dbReference type="SAM" id="MobiDB-lite"/>
    </source>
</evidence>
<dbReference type="GO" id="GO:0005634">
    <property type="term" value="C:nucleus"/>
    <property type="evidence" value="ECO:0007669"/>
    <property type="project" value="UniProtKB-SubCell"/>
</dbReference>
<dbReference type="InterPro" id="IPR019519">
    <property type="entry name" value="Elp5"/>
</dbReference>
<evidence type="ECO:0000256" key="6">
    <source>
        <dbReference type="ARBA" id="ARBA00022490"/>
    </source>
</evidence>
<gene>
    <name evidence="10" type="ORF">QBC42DRAFT_272893</name>
</gene>
<reference evidence="10" key="1">
    <citation type="journal article" date="2023" name="Mol. Phylogenet. Evol.">
        <title>Genome-scale phylogeny and comparative genomics of the fungal order Sordariales.</title>
        <authorList>
            <person name="Hensen N."/>
            <person name="Bonometti L."/>
            <person name="Westerberg I."/>
            <person name="Brannstrom I.O."/>
            <person name="Guillou S."/>
            <person name="Cros-Aarteil S."/>
            <person name="Calhoun S."/>
            <person name="Haridas S."/>
            <person name="Kuo A."/>
            <person name="Mondo S."/>
            <person name="Pangilinan J."/>
            <person name="Riley R."/>
            <person name="LaButti K."/>
            <person name="Andreopoulos B."/>
            <person name="Lipzen A."/>
            <person name="Chen C."/>
            <person name="Yan M."/>
            <person name="Daum C."/>
            <person name="Ng V."/>
            <person name="Clum A."/>
            <person name="Steindorff A."/>
            <person name="Ohm R.A."/>
            <person name="Martin F."/>
            <person name="Silar P."/>
            <person name="Natvig D.O."/>
            <person name="Lalanne C."/>
            <person name="Gautier V."/>
            <person name="Ament-Velasquez S.L."/>
            <person name="Kruys A."/>
            <person name="Hutchinson M.I."/>
            <person name="Powell A.J."/>
            <person name="Barry K."/>
            <person name="Miller A.N."/>
            <person name="Grigoriev I.V."/>
            <person name="Debuchy R."/>
            <person name="Gladieux P."/>
            <person name="Hiltunen Thoren M."/>
            <person name="Johannesson H."/>
        </authorList>
    </citation>
    <scope>NUCLEOTIDE SEQUENCE</scope>
    <source>
        <strain evidence="10">PSN324</strain>
    </source>
</reference>
<evidence type="ECO:0000313" key="10">
    <source>
        <dbReference type="EMBL" id="KAK4460219.1"/>
    </source>
</evidence>
<keyword evidence="6" id="KW-0963">Cytoplasm</keyword>
<accession>A0AAV9HHR5</accession>
<dbReference type="InterPro" id="IPR027417">
    <property type="entry name" value="P-loop_NTPase"/>
</dbReference>
<dbReference type="GO" id="GO:0005829">
    <property type="term" value="C:cytosol"/>
    <property type="evidence" value="ECO:0007669"/>
    <property type="project" value="TreeGrafter"/>
</dbReference>
<dbReference type="Gene3D" id="3.40.50.300">
    <property type="entry name" value="P-loop containing nucleotide triphosphate hydrolases"/>
    <property type="match status" value="1"/>
</dbReference>
<keyword evidence="8" id="KW-0539">Nucleus</keyword>
<dbReference type="GO" id="GO:0033588">
    <property type="term" value="C:elongator holoenzyme complex"/>
    <property type="evidence" value="ECO:0007669"/>
    <property type="project" value="InterPro"/>
</dbReference>